<evidence type="ECO:0000313" key="5">
    <source>
        <dbReference type="Proteomes" id="UP000093894"/>
    </source>
</evidence>
<evidence type="ECO:0000256" key="1">
    <source>
        <dbReference type="ARBA" id="ARBA00023002"/>
    </source>
</evidence>
<dbReference type="GO" id="GO:0005829">
    <property type="term" value="C:cytosol"/>
    <property type="evidence" value="ECO:0007669"/>
    <property type="project" value="TreeGrafter"/>
</dbReference>
<evidence type="ECO:0000313" key="4">
    <source>
        <dbReference type="EMBL" id="OBJ60764.1"/>
    </source>
</evidence>
<dbReference type="PANTHER" id="PTHR30137:SF8">
    <property type="entry name" value="BLR5498 PROTEIN"/>
    <property type="match status" value="1"/>
</dbReference>
<dbReference type="SUPFAM" id="SSF51679">
    <property type="entry name" value="Bacterial luciferase-like"/>
    <property type="match status" value="1"/>
</dbReference>
<dbReference type="Gene3D" id="3.20.20.30">
    <property type="entry name" value="Luciferase-like domain"/>
    <property type="match status" value="1"/>
</dbReference>
<dbReference type="InterPro" id="IPR011251">
    <property type="entry name" value="Luciferase-like_dom"/>
</dbReference>
<dbReference type="GO" id="GO:0004497">
    <property type="term" value="F:monooxygenase activity"/>
    <property type="evidence" value="ECO:0007669"/>
    <property type="project" value="UniProtKB-KW"/>
</dbReference>
<dbReference type="GO" id="GO:0016705">
    <property type="term" value="F:oxidoreductase activity, acting on paired donors, with incorporation or reduction of molecular oxygen"/>
    <property type="evidence" value="ECO:0007669"/>
    <property type="project" value="InterPro"/>
</dbReference>
<name>A0A853LZ15_9MYCO</name>
<feature type="domain" description="Luciferase-like" evidence="3">
    <location>
        <begin position="36"/>
        <end position="325"/>
    </location>
</feature>
<dbReference type="Proteomes" id="UP000093894">
    <property type="component" value="Unassembled WGS sequence"/>
</dbReference>
<dbReference type="RefSeq" id="WP_065052228.1">
    <property type="nucleotide sequence ID" value="NZ_LZKW01000092.1"/>
</dbReference>
<dbReference type="InterPro" id="IPR036661">
    <property type="entry name" value="Luciferase-like_sf"/>
</dbReference>
<sequence length="385" mass="43352">MQKLETGVVVHPIAEDWDRYFERDLGRGNPYRSDAELINEVVSLAQTAESFGYDFIFAPEHHVSPYGLMTNPLQFMTFLAGRTRKINFGTSIVVLPWHHPLRVAEQLALLNNFAPERRLLIGVGRGVAPFEYEALGVPYHDRRERMDESVEIIRLALSQESFSYQGKVFTIPEVTLRPRPVSPDLADCLLVAATSDETLIEGGRRGLGMMYSGQKSTGLTRADVQLLNRKRVAAGYAPSQPVLHPWLYCARSEREAHERVLAASASLLLDLTNNYDQGSWDKFDRSLGYEHFVTETTAGLSLDRYANMQVWGTPEMCMERVRALQMETGARNISFQVQWGDITHDEALGSLTLFARECMDDLHSISTPMPEWLSLDELTAVPAVS</sequence>
<evidence type="ECO:0000256" key="2">
    <source>
        <dbReference type="ARBA" id="ARBA00023033"/>
    </source>
</evidence>
<dbReference type="PANTHER" id="PTHR30137">
    <property type="entry name" value="LUCIFERASE-LIKE MONOOXYGENASE"/>
    <property type="match status" value="1"/>
</dbReference>
<organism evidence="4 5">
    <name type="scientific">Mycobacterium colombiense</name>
    <dbReference type="NCBI Taxonomy" id="339268"/>
    <lineage>
        <taxon>Bacteria</taxon>
        <taxon>Bacillati</taxon>
        <taxon>Actinomycetota</taxon>
        <taxon>Actinomycetes</taxon>
        <taxon>Mycobacteriales</taxon>
        <taxon>Mycobacteriaceae</taxon>
        <taxon>Mycobacterium</taxon>
        <taxon>Mycobacterium avium complex (MAC)</taxon>
    </lineage>
</organism>
<dbReference type="InterPro" id="IPR050766">
    <property type="entry name" value="Bact_Lucif_Oxidored"/>
</dbReference>
<proteinExistence type="predicted"/>
<accession>A0A853LZ15</accession>
<evidence type="ECO:0000259" key="3">
    <source>
        <dbReference type="Pfam" id="PF00296"/>
    </source>
</evidence>
<gene>
    <name evidence="4" type="ORF">A5628_06845</name>
</gene>
<keyword evidence="1" id="KW-0560">Oxidoreductase</keyword>
<protein>
    <recommendedName>
        <fullName evidence="3">Luciferase-like domain-containing protein</fullName>
    </recommendedName>
</protein>
<dbReference type="Pfam" id="PF00296">
    <property type="entry name" value="Bac_luciferase"/>
    <property type="match status" value="1"/>
</dbReference>
<keyword evidence="2" id="KW-0503">Monooxygenase</keyword>
<comment type="caution">
    <text evidence="4">The sequence shown here is derived from an EMBL/GenBank/DDBJ whole genome shotgun (WGS) entry which is preliminary data.</text>
</comment>
<dbReference type="AlphaFoldDB" id="A0A853LZ15"/>
<reference evidence="4 5" key="1">
    <citation type="submission" date="2016-06" db="EMBL/GenBank/DDBJ databases">
        <authorList>
            <person name="Sutton G."/>
            <person name="Brinkac L."/>
            <person name="Sanka R."/>
            <person name="Adams M."/>
            <person name="Lau E."/>
            <person name="Garcia-Basteiro A."/>
            <person name="Lopez-Varela E."/>
            <person name="Palencia S."/>
        </authorList>
    </citation>
    <scope>NUCLEOTIDE SEQUENCE [LARGE SCALE GENOMIC DNA]</scope>
    <source>
        <strain evidence="4 5">1164983.0</strain>
    </source>
</reference>
<dbReference type="EMBL" id="LZLG01000066">
    <property type="protein sequence ID" value="OBJ60764.1"/>
    <property type="molecule type" value="Genomic_DNA"/>
</dbReference>